<sequence length="49" mass="5426">MTTMLYALCATAYTIVTTTVAQMPGLTYCRCGGWYNPASPAEWAEHKNH</sequence>
<gene>
    <name evidence="1" type="ORF">F4561_000019</name>
    <name evidence="2" type="ORF">F4561_005599</name>
</gene>
<name>A0A7W7RMH3_9ACTN</name>
<evidence type="ECO:0000313" key="2">
    <source>
        <dbReference type="EMBL" id="MBB4934705.1"/>
    </source>
</evidence>
<dbReference type="EMBL" id="JACHJT010000002">
    <property type="protein sequence ID" value="MBB4934705.1"/>
    <property type="molecule type" value="Genomic_DNA"/>
</dbReference>
<evidence type="ECO:0000313" key="3">
    <source>
        <dbReference type="Proteomes" id="UP000523007"/>
    </source>
</evidence>
<dbReference type="AlphaFoldDB" id="A0A7W7RMH3"/>
<dbReference type="Proteomes" id="UP000523007">
    <property type="component" value="Unassembled WGS sequence"/>
</dbReference>
<proteinExistence type="predicted"/>
<evidence type="ECO:0000313" key="1">
    <source>
        <dbReference type="EMBL" id="MBB4929199.1"/>
    </source>
</evidence>
<comment type="caution">
    <text evidence="2">The sequence shown here is derived from an EMBL/GenBank/DDBJ whole genome shotgun (WGS) entry which is preliminary data.</text>
</comment>
<keyword evidence="3" id="KW-1185">Reference proteome</keyword>
<reference evidence="2 3" key="1">
    <citation type="submission" date="2020-08" db="EMBL/GenBank/DDBJ databases">
        <title>Sequencing the genomes of 1000 actinobacteria strains.</title>
        <authorList>
            <person name="Klenk H.-P."/>
        </authorList>
    </citation>
    <scope>NUCLEOTIDE SEQUENCE [LARGE SCALE GENOMIC DNA]</scope>
    <source>
        <strain evidence="2 3">DSM 102030</strain>
    </source>
</reference>
<protein>
    <submittedName>
        <fullName evidence="2">Uncharacterized protein</fullName>
    </submittedName>
</protein>
<accession>A0A7W7RMH3</accession>
<organism evidence="2 3">
    <name type="scientific">Lipingzhangella halophila</name>
    <dbReference type="NCBI Taxonomy" id="1783352"/>
    <lineage>
        <taxon>Bacteria</taxon>
        <taxon>Bacillati</taxon>
        <taxon>Actinomycetota</taxon>
        <taxon>Actinomycetes</taxon>
        <taxon>Streptosporangiales</taxon>
        <taxon>Nocardiopsidaceae</taxon>
        <taxon>Lipingzhangella</taxon>
    </lineage>
</organism>
<dbReference type="RefSeq" id="WP_184573481.1">
    <property type="nucleotide sequence ID" value="NZ_JACHJT010000001.1"/>
</dbReference>
<dbReference type="EMBL" id="JACHJT010000001">
    <property type="protein sequence ID" value="MBB4929199.1"/>
    <property type="molecule type" value="Genomic_DNA"/>
</dbReference>